<organism evidence="2 3">
    <name type="scientific">Dichanthelium oligosanthes</name>
    <dbReference type="NCBI Taxonomy" id="888268"/>
    <lineage>
        <taxon>Eukaryota</taxon>
        <taxon>Viridiplantae</taxon>
        <taxon>Streptophyta</taxon>
        <taxon>Embryophyta</taxon>
        <taxon>Tracheophyta</taxon>
        <taxon>Spermatophyta</taxon>
        <taxon>Magnoliopsida</taxon>
        <taxon>Liliopsida</taxon>
        <taxon>Poales</taxon>
        <taxon>Poaceae</taxon>
        <taxon>PACMAD clade</taxon>
        <taxon>Panicoideae</taxon>
        <taxon>Panicodae</taxon>
        <taxon>Paniceae</taxon>
        <taxon>Dichantheliinae</taxon>
        <taxon>Dichanthelium</taxon>
    </lineage>
</organism>
<evidence type="ECO:0000259" key="1">
    <source>
        <dbReference type="Pfam" id="PF03478"/>
    </source>
</evidence>
<dbReference type="Proteomes" id="UP000095767">
    <property type="component" value="Unassembled WGS sequence"/>
</dbReference>
<dbReference type="AlphaFoldDB" id="A0A1E5W1L4"/>
<protein>
    <recommendedName>
        <fullName evidence="1">KIB1-4 beta-propeller domain-containing protein</fullName>
    </recommendedName>
</protein>
<accession>A0A1E5W1L4</accession>
<dbReference type="EMBL" id="LWDX02023855">
    <property type="protein sequence ID" value="OEL31235.1"/>
    <property type="molecule type" value="Genomic_DNA"/>
</dbReference>
<feature type="domain" description="KIB1-4 beta-propeller" evidence="1">
    <location>
        <begin position="103"/>
        <end position="291"/>
    </location>
</feature>
<dbReference type="InterPro" id="IPR005174">
    <property type="entry name" value="KIB1-4_b-propeller"/>
</dbReference>
<sequence>MASCSAPATDITPYFPPDLIPKVARRLTSLQDFFALRASCRAYRAVLPLTASNLASQAPLLLLAPDQDQTTESPALFHLSLRRLIRFCLPCTRQDSSYSFFSLGCRVVISYYLRNPSRRELHLVHLLTGEQTRLPSPEGSFNHFVLSGDLLITWGYFGVTIRFCRLGATDWSVASIRGSYVLDCMICVKGTIYALVSTGYDFDNPVYLLAAVNLSDSKCHGELILVITMEFNPNVYHVFQWKSGEAKWVRITSLGGCALFFALSYFVGCLEPDHPGIRKDCIYFNDEGLWSEYSSVDGSFRRSDAVYPEGKLQKGFRAPVWVFPSMC</sequence>
<name>A0A1E5W1L4_9POAL</name>
<evidence type="ECO:0000313" key="3">
    <source>
        <dbReference type="Proteomes" id="UP000095767"/>
    </source>
</evidence>
<dbReference type="PANTHER" id="PTHR33165:SF52">
    <property type="entry name" value="F-BOX DOMAIN-CONTAINING PROTEIN"/>
    <property type="match status" value="1"/>
</dbReference>
<keyword evidence="3" id="KW-1185">Reference proteome</keyword>
<dbReference type="OrthoDB" id="681711at2759"/>
<evidence type="ECO:0000313" key="2">
    <source>
        <dbReference type="EMBL" id="OEL31235.1"/>
    </source>
</evidence>
<comment type="caution">
    <text evidence="2">The sequence shown here is derived from an EMBL/GenBank/DDBJ whole genome shotgun (WGS) entry which is preliminary data.</text>
</comment>
<gene>
    <name evidence="2" type="ORF">BAE44_0007749</name>
</gene>
<reference evidence="2 3" key="1">
    <citation type="submission" date="2016-09" db="EMBL/GenBank/DDBJ databases">
        <title>The draft genome of Dichanthelium oligosanthes: A C3 panicoid grass species.</title>
        <authorList>
            <person name="Studer A.J."/>
            <person name="Schnable J.C."/>
            <person name="Brutnell T.P."/>
        </authorList>
    </citation>
    <scope>NUCLEOTIDE SEQUENCE [LARGE SCALE GENOMIC DNA]</scope>
    <source>
        <strain evidence="3">cv. Kellogg 1175</strain>
        <tissue evidence="2">Leaf</tissue>
    </source>
</reference>
<proteinExistence type="predicted"/>
<dbReference type="PANTHER" id="PTHR33165">
    <property type="entry name" value="F-BOX DOMAIN CONTAINING PROTEIN-LIKE-RELATED"/>
    <property type="match status" value="1"/>
</dbReference>
<dbReference type="Pfam" id="PF03478">
    <property type="entry name" value="Beta-prop_KIB1-4"/>
    <property type="match status" value="1"/>
</dbReference>